<organism evidence="1">
    <name type="scientific">Photinus pyralis</name>
    <name type="common">Common eastern firefly</name>
    <name type="synonym">Lampyris pyralis</name>
    <dbReference type="NCBI Taxonomy" id="7054"/>
    <lineage>
        <taxon>Eukaryota</taxon>
        <taxon>Metazoa</taxon>
        <taxon>Ecdysozoa</taxon>
        <taxon>Arthropoda</taxon>
        <taxon>Hexapoda</taxon>
        <taxon>Insecta</taxon>
        <taxon>Pterygota</taxon>
        <taxon>Neoptera</taxon>
        <taxon>Endopterygota</taxon>
        <taxon>Coleoptera</taxon>
        <taxon>Polyphaga</taxon>
        <taxon>Elateriformia</taxon>
        <taxon>Elateroidea</taxon>
        <taxon>Lampyridae</taxon>
        <taxon>Lampyrinae</taxon>
        <taxon>Photinus</taxon>
    </lineage>
</organism>
<accession>A0A1Y1K388</accession>
<evidence type="ECO:0008006" key="2">
    <source>
        <dbReference type="Google" id="ProtNLM"/>
    </source>
</evidence>
<sequence length="137" mass="15658">MRNFHLFSKKKNDDLPSQFNDPEIINNYFSDVITQNKILPDFELLNFYIANTKSPESEPFTFTLINEAEIAQILATITTRSVGADEISISMVAICLPFLLPYLLHVINCCLESSYFPNTWKRAHVLPLPKCTEFIGP</sequence>
<dbReference type="AlphaFoldDB" id="A0A1Y1K388"/>
<dbReference type="EMBL" id="GEZM01097898">
    <property type="protein sequence ID" value="JAV54055.1"/>
    <property type="molecule type" value="Transcribed_RNA"/>
</dbReference>
<reference evidence="1" key="1">
    <citation type="journal article" date="2016" name="Sci. Rep.">
        <title>Molecular characterization of firefly nuptial gifts: a multi-omics approach sheds light on postcopulatory sexual selection.</title>
        <authorList>
            <person name="Al-Wathiqui N."/>
            <person name="Fallon T.R."/>
            <person name="South A."/>
            <person name="Weng J.K."/>
            <person name="Lewis S.M."/>
        </authorList>
    </citation>
    <scope>NUCLEOTIDE SEQUENCE</scope>
</reference>
<evidence type="ECO:0000313" key="1">
    <source>
        <dbReference type="EMBL" id="JAV54055.1"/>
    </source>
</evidence>
<name>A0A1Y1K388_PHOPY</name>
<dbReference type="EMBL" id="GEZM01097897">
    <property type="protein sequence ID" value="JAV54058.1"/>
    <property type="molecule type" value="Transcribed_RNA"/>
</dbReference>
<proteinExistence type="predicted"/>
<protein>
    <recommendedName>
        <fullName evidence="2">Reverse transcriptase domain-containing protein</fullName>
    </recommendedName>
</protein>